<sequence>MVTEQNADRRLLGKIIPSRFERFIIWPSQLGACPGIPGTINHPSPDPSPSPSGGQAALQLVDILEWKKLLRCAPATCPCVLVSFLRFCSERVARANRRSSAPPMQPATPPGHPLLNECTHAHTHSQPNECRPADA</sequence>
<protein>
    <submittedName>
        <fullName evidence="2">HDC06452</fullName>
    </submittedName>
</protein>
<dbReference type="OrthoDB" id="25246at2759"/>
<proteinExistence type="predicted"/>
<dbReference type="AlphaFoldDB" id="Q6IGF5"/>
<name>Q6IGF5_DROME</name>
<dbReference type="EMBL" id="BK003811">
    <property type="protein sequence ID" value="DAA02509.1"/>
    <property type="molecule type" value="Genomic_DNA"/>
</dbReference>
<accession>Q6IGF5</accession>
<organism evidence="2">
    <name type="scientific">Drosophila melanogaster</name>
    <name type="common">Fruit fly</name>
    <dbReference type="NCBI Taxonomy" id="7227"/>
    <lineage>
        <taxon>Eukaryota</taxon>
        <taxon>Metazoa</taxon>
        <taxon>Ecdysozoa</taxon>
        <taxon>Arthropoda</taxon>
        <taxon>Hexapoda</taxon>
        <taxon>Insecta</taxon>
        <taxon>Pterygota</taxon>
        <taxon>Neoptera</taxon>
        <taxon>Endopterygota</taxon>
        <taxon>Diptera</taxon>
        <taxon>Brachycera</taxon>
        <taxon>Muscomorpha</taxon>
        <taxon>Ephydroidea</taxon>
        <taxon>Drosophilidae</taxon>
        <taxon>Drosophila</taxon>
        <taxon>Sophophora</taxon>
    </lineage>
</organism>
<dbReference type="ExpressionAtlas" id="Q6IGF5">
    <property type="expression patterns" value="baseline and differential"/>
</dbReference>
<gene>
    <name evidence="2" type="ORF">HDC06452</name>
</gene>
<evidence type="ECO:0000313" key="2">
    <source>
        <dbReference type="EMBL" id="DAA02509.1"/>
    </source>
</evidence>
<feature type="region of interest" description="Disordered" evidence="1">
    <location>
        <begin position="36"/>
        <end position="55"/>
    </location>
</feature>
<feature type="region of interest" description="Disordered" evidence="1">
    <location>
        <begin position="96"/>
        <end position="135"/>
    </location>
</feature>
<dbReference type="VEuPathDB" id="VectorBase:FBgn0001319"/>
<evidence type="ECO:0000256" key="1">
    <source>
        <dbReference type="SAM" id="MobiDB-lite"/>
    </source>
</evidence>
<feature type="compositionally biased region" description="Pro residues" evidence="1">
    <location>
        <begin position="103"/>
        <end position="112"/>
    </location>
</feature>
<reference evidence="2" key="1">
    <citation type="journal article" date="2003" name="Genome Biol.">
        <title>An integrated gene annotation and transcriptional profiling approach towards the full gene content of the Drosophila genome.</title>
        <authorList>
            <person name="Hild M."/>
            <person name="Beckmann B."/>
            <person name="Haas S.A."/>
            <person name="Koch B."/>
            <person name="Solovyev V."/>
            <person name="Busold C."/>
            <person name="Fellenberg K."/>
            <person name="Boutros M."/>
            <person name="Vingron M."/>
            <person name="Sauer F."/>
            <person name="Hoheisel J.D."/>
            <person name="Paro R."/>
        </authorList>
    </citation>
    <scope>NUCLEOTIDE SEQUENCE</scope>
</reference>